<dbReference type="InterPro" id="IPR045616">
    <property type="entry name" value="DUF6446"/>
</dbReference>
<protein>
    <recommendedName>
        <fullName evidence="3">Histidine kinase</fullName>
    </recommendedName>
</protein>
<reference evidence="2" key="1">
    <citation type="submission" date="2016-11" db="EMBL/GenBank/DDBJ databases">
        <authorList>
            <person name="Varghese N."/>
            <person name="Submissions S."/>
        </authorList>
    </citation>
    <scope>NUCLEOTIDE SEQUENCE [LARGE SCALE GENOMIC DNA]</scope>
    <source>
        <strain evidence="2">DSM 29327</strain>
    </source>
</reference>
<evidence type="ECO:0000313" key="1">
    <source>
        <dbReference type="EMBL" id="SHL19651.1"/>
    </source>
</evidence>
<dbReference type="Proteomes" id="UP000184191">
    <property type="component" value="Unassembled WGS sequence"/>
</dbReference>
<accession>A0A1M6YMV6</accession>
<name>A0A1M6YMV6_9RHOB</name>
<organism evidence="1 2">
    <name type="scientific">Roseovarius marisflavi</name>
    <dbReference type="NCBI Taxonomy" id="1054996"/>
    <lineage>
        <taxon>Bacteria</taxon>
        <taxon>Pseudomonadati</taxon>
        <taxon>Pseudomonadota</taxon>
        <taxon>Alphaproteobacteria</taxon>
        <taxon>Rhodobacterales</taxon>
        <taxon>Roseobacteraceae</taxon>
        <taxon>Roseovarius</taxon>
    </lineage>
</organism>
<dbReference type="Pfam" id="PF20044">
    <property type="entry name" value="DUF6446"/>
    <property type="match status" value="1"/>
</dbReference>
<gene>
    <name evidence="1" type="ORF">SAMN05444414_10778</name>
</gene>
<dbReference type="AlphaFoldDB" id="A0A1M6YMV6"/>
<evidence type="ECO:0008006" key="3">
    <source>
        <dbReference type="Google" id="ProtNLM"/>
    </source>
</evidence>
<dbReference type="EMBL" id="FRBN01000007">
    <property type="protein sequence ID" value="SHL19651.1"/>
    <property type="molecule type" value="Genomic_DNA"/>
</dbReference>
<sequence>MMGKILAGVILVTALVAGAAMYYLQVYHFYENVAARGTDDVQLTSLVSGKAEPVLYDGFEAIDADSSPIRYRACFTTTMSNAMLSETYEIYETAEPLTAPGWFECYDAQAIGLALEEGRALAYLGQRDVSYGVDRVVAITDDGRGFVWHQINRCGAVVFDGQRAPDDCPEPPKGY</sequence>
<evidence type="ECO:0000313" key="2">
    <source>
        <dbReference type="Proteomes" id="UP000184191"/>
    </source>
</evidence>
<dbReference type="STRING" id="1054996.SAMN05444414_10778"/>
<proteinExistence type="predicted"/>
<keyword evidence="2" id="KW-1185">Reference proteome</keyword>